<evidence type="ECO:0000313" key="2">
    <source>
        <dbReference type="Proteomes" id="UP000323439"/>
    </source>
</evidence>
<sequence length="90" mass="10631">MKDLVRKYGIVVKKTQSSNSKYNSARPTANLIMQNRLFFDDKINPERLRALFNQYVYIHPDKEIMNEYPSPDELDSLGYGFMEIQNVIRL</sequence>
<gene>
    <name evidence="1" type="ORF">SAMN02910315_01398</name>
</gene>
<dbReference type="RefSeq" id="WP_149731946.1">
    <property type="nucleotide sequence ID" value="NZ_FMXB01000010.1"/>
</dbReference>
<accession>A0A1G5WJ12</accession>
<dbReference type="Proteomes" id="UP000323439">
    <property type="component" value="Unassembled WGS sequence"/>
</dbReference>
<keyword evidence="2" id="KW-1185">Reference proteome</keyword>
<reference evidence="1 2" key="1">
    <citation type="submission" date="2016-10" db="EMBL/GenBank/DDBJ databases">
        <authorList>
            <person name="Varghese N."/>
            <person name="Submissions S."/>
        </authorList>
    </citation>
    <scope>NUCLEOTIDE SEQUENCE [LARGE SCALE GENOMIC DNA]</scope>
    <source>
        <strain evidence="1 2">DSM 16643</strain>
    </source>
</reference>
<dbReference type="AlphaFoldDB" id="A0A1G5WJ12"/>
<proteinExistence type="predicted"/>
<dbReference type="EMBL" id="FMXB01000010">
    <property type="protein sequence ID" value="SDA57245.1"/>
    <property type="molecule type" value="Genomic_DNA"/>
</dbReference>
<name>A0A1G5WJ12_9EURY</name>
<organism evidence="1 2">
    <name type="scientific">Methanobrevibacter millerae</name>
    <dbReference type="NCBI Taxonomy" id="230361"/>
    <lineage>
        <taxon>Archaea</taxon>
        <taxon>Methanobacteriati</taxon>
        <taxon>Methanobacteriota</taxon>
        <taxon>Methanomada group</taxon>
        <taxon>Methanobacteria</taxon>
        <taxon>Methanobacteriales</taxon>
        <taxon>Methanobacteriaceae</taxon>
        <taxon>Methanobrevibacter</taxon>
    </lineage>
</organism>
<evidence type="ECO:0000313" key="1">
    <source>
        <dbReference type="EMBL" id="SDA57245.1"/>
    </source>
</evidence>
<protein>
    <submittedName>
        <fullName evidence="1">Uncharacterized protein</fullName>
    </submittedName>
</protein>